<dbReference type="KEGG" id="pms:KNP414_04242"/>
<sequence>MPFDHSALITSWPLNAAAQLKAISNSLHAYEMNEIHNVSLTSKKIIL</sequence>
<organism evidence="1 2">
    <name type="scientific">Paenibacillus mucilaginosus (strain KNP414)</name>
    <dbReference type="NCBI Taxonomy" id="1036673"/>
    <lineage>
        <taxon>Bacteria</taxon>
        <taxon>Bacillati</taxon>
        <taxon>Bacillota</taxon>
        <taxon>Bacilli</taxon>
        <taxon>Bacillales</taxon>
        <taxon>Paenibacillaceae</taxon>
        <taxon>Paenibacillus</taxon>
    </lineage>
</organism>
<gene>
    <name evidence="1" type="ordered locus">KNP414_04242</name>
</gene>
<dbReference type="EMBL" id="CP002869">
    <property type="protein sequence ID" value="AEI42774.1"/>
    <property type="molecule type" value="Genomic_DNA"/>
</dbReference>
<accession>F8FHR7</accession>
<name>F8FHR7_PAEMK</name>
<dbReference type="HOGENOM" id="CLU_3171060_0_0_9"/>
<evidence type="ECO:0000313" key="1">
    <source>
        <dbReference type="EMBL" id="AEI42774.1"/>
    </source>
</evidence>
<evidence type="ECO:0000313" key="2">
    <source>
        <dbReference type="Proteomes" id="UP000006620"/>
    </source>
</evidence>
<dbReference type="AlphaFoldDB" id="F8FHR7"/>
<reference evidence="2" key="1">
    <citation type="submission" date="2011-06" db="EMBL/GenBank/DDBJ databases">
        <title>Complete genome sequence of Paenibacillus mucilaginosus KNP414.</title>
        <authorList>
            <person name="Wang J."/>
            <person name="Hu S."/>
            <person name="Hu X."/>
            <person name="Zhang B."/>
            <person name="Dong D."/>
            <person name="Zhang S."/>
            <person name="Zhao K."/>
            <person name="Wu D."/>
        </authorList>
    </citation>
    <scope>NUCLEOTIDE SEQUENCE [LARGE SCALE GENOMIC DNA]</scope>
    <source>
        <strain evidence="2">KNP414</strain>
    </source>
</reference>
<protein>
    <submittedName>
        <fullName evidence="1">Uncharacterized protein</fullName>
    </submittedName>
</protein>
<dbReference type="PATRIC" id="fig|1036673.3.peg.3914"/>
<proteinExistence type="predicted"/>
<dbReference type="Proteomes" id="UP000006620">
    <property type="component" value="Chromosome"/>
</dbReference>
<reference evidence="1 2" key="2">
    <citation type="journal article" date="2013" name="Genome Announc.">
        <title>Genome Sequence of Growth-Improving Paenibacillus mucilaginosus Strain KNP414.</title>
        <authorList>
            <person name="Lu J.J."/>
            <person name="Wang J.F."/>
            <person name="Hu X.F."/>
        </authorList>
    </citation>
    <scope>NUCLEOTIDE SEQUENCE [LARGE SCALE GENOMIC DNA]</scope>
    <source>
        <strain evidence="1 2">KNP414</strain>
    </source>
</reference>